<keyword evidence="4" id="KW-0223">Dioxygenase</keyword>
<dbReference type="HOGENOM" id="CLU_046574_1_0_1"/>
<proteinExistence type="inferred from homology"/>
<keyword evidence="3" id="KW-0479">Metal-binding</keyword>
<dbReference type="AlphaFoldDB" id="A0A0C9XL01"/>
<dbReference type="EMBL" id="KN838595">
    <property type="protein sequence ID" value="KIK02214.1"/>
    <property type="molecule type" value="Genomic_DNA"/>
</dbReference>
<comment type="cofactor">
    <cofactor evidence="1">
        <name>Fe(2+)</name>
        <dbReference type="ChEBI" id="CHEBI:29033"/>
    </cofactor>
</comment>
<dbReference type="OrthoDB" id="93019at2759"/>
<protein>
    <submittedName>
        <fullName evidence="8">Unplaced genomic scaffold K443scaffold_60, whole genome shotgun sequence</fullName>
    </submittedName>
</protein>
<evidence type="ECO:0000259" key="7">
    <source>
        <dbReference type="Pfam" id="PF02668"/>
    </source>
</evidence>
<dbReference type="SUPFAM" id="SSF51197">
    <property type="entry name" value="Clavaminate synthase-like"/>
    <property type="match status" value="1"/>
</dbReference>
<dbReference type="Gene3D" id="3.60.130.10">
    <property type="entry name" value="Clavaminate synthase-like"/>
    <property type="match status" value="1"/>
</dbReference>
<evidence type="ECO:0000256" key="5">
    <source>
        <dbReference type="ARBA" id="ARBA00023002"/>
    </source>
</evidence>
<dbReference type="Pfam" id="PF02668">
    <property type="entry name" value="TauD"/>
    <property type="match status" value="1"/>
</dbReference>
<feature type="domain" description="TauD/TfdA-like" evidence="7">
    <location>
        <begin position="22"/>
        <end position="381"/>
    </location>
</feature>
<evidence type="ECO:0000256" key="4">
    <source>
        <dbReference type="ARBA" id="ARBA00022964"/>
    </source>
</evidence>
<evidence type="ECO:0000256" key="6">
    <source>
        <dbReference type="ARBA" id="ARBA00023004"/>
    </source>
</evidence>
<keyword evidence="5" id="KW-0560">Oxidoreductase</keyword>
<reference evidence="9" key="2">
    <citation type="submission" date="2015-01" db="EMBL/GenBank/DDBJ databases">
        <title>Evolutionary Origins and Diversification of the Mycorrhizal Mutualists.</title>
        <authorList>
            <consortium name="DOE Joint Genome Institute"/>
            <consortium name="Mycorrhizal Genomics Consortium"/>
            <person name="Kohler A."/>
            <person name="Kuo A."/>
            <person name="Nagy L.G."/>
            <person name="Floudas D."/>
            <person name="Copeland A."/>
            <person name="Barry K.W."/>
            <person name="Cichocki N."/>
            <person name="Veneault-Fourrey C."/>
            <person name="LaButti K."/>
            <person name="Lindquist E.A."/>
            <person name="Lipzen A."/>
            <person name="Lundell T."/>
            <person name="Morin E."/>
            <person name="Murat C."/>
            <person name="Riley R."/>
            <person name="Ohm R."/>
            <person name="Sun H."/>
            <person name="Tunlid A."/>
            <person name="Henrissat B."/>
            <person name="Grigoriev I.V."/>
            <person name="Hibbett D.S."/>
            <person name="Martin F."/>
        </authorList>
    </citation>
    <scope>NUCLEOTIDE SEQUENCE [LARGE SCALE GENOMIC DNA]</scope>
    <source>
        <strain evidence="9">LaAM-08-1</strain>
    </source>
</reference>
<dbReference type="Proteomes" id="UP000054477">
    <property type="component" value="Unassembled WGS sequence"/>
</dbReference>
<dbReference type="GO" id="GO:0046872">
    <property type="term" value="F:metal ion binding"/>
    <property type="evidence" value="ECO:0007669"/>
    <property type="project" value="UniProtKB-KW"/>
</dbReference>
<reference evidence="8 9" key="1">
    <citation type="submission" date="2014-04" db="EMBL/GenBank/DDBJ databases">
        <authorList>
            <consortium name="DOE Joint Genome Institute"/>
            <person name="Kuo A."/>
            <person name="Kohler A."/>
            <person name="Nagy L.G."/>
            <person name="Floudas D."/>
            <person name="Copeland A."/>
            <person name="Barry K.W."/>
            <person name="Cichocki N."/>
            <person name="Veneault-Fourrey C."/>
            <person name="LaButti K."/>
            <person name="Lindquist E.A."/>
            <person name="Lipzen A."/>
            <person name="Lundell T."/>
            <person name="Morin E."/>
            <person name="Murat C."/>
            <person name="Sun H."/>
            <person name="Tunlid A."/>
            <person name="Henrissat B."/>
            <person name="Grigoriev I.V."/>
            <person name="Hibbett D.S."/>
            <person name="Martin F."/>
            <person name="Nordberg H.P."/>
            <person name="Cantor M.N."/>
            <person name="Hua S.X."/>
        </authorList>
    </citation>
    <scope>NUCLEOTIDE SEQUENCE [LARGE SCALE GENOMIC DNA]</scope>
    <source>
        <strain evidence="8 9">LaAM-08-1</strain>
    </source>
</reference>
<keyword evidence="9" id="KW-1185">Reference proteome</keyword>
<dbReference type="STRING" id="1095629.A0A0C9XL01"/>
<evidence type="ECO:0000313" key="9">
    <source>
        <dbReference type="Proteomes" id="UP000054477"/>
    </source>
</evidence>
<comment type="similarity">
    <text evidence="2">Belongs to the TfdA dioxygenase family.</text>
</comment>
<sequence length="402" mass="45390">MTIKLVPLVLPANVDQEKFADFGKEVKDIHPGNCTADEFNEIEEALYKHDFLLFRDIDLSLEQQLALVKVSAFDPKAENYVHKTDEMGKGIVDAYANKIPRVPQIRLIGHGTVYDHEGIPEITLRHEHHESFHKTRVPIEDEQPKDGSPPATRFFRWHMDSAFYELSPSKATGLYAIQVPQGPAQTVRYDDGSGDELSVTLGATAFASGKIMFDILPKELKSFAVRAWARYAPHPFEWMARAKVISTGLGLESEGLEKPLDTLSSWDEDKVKVYPFVWKNPVTGSLHLQVHPCAISEIHVEPVPENCRSDNETLYPNGGHITDLRKVREIVYQMQRPGIAPNLVYPHPWENKDLVIFNNRGLIHTIVGFFRPDQVRVFHGCSLAGSNEPTGPSKEDILKWVV</sequence>
<dbReference type="InterPro" id="IPR051178">
    <property type="entry name" value="TfdA_dioxygenase"/>
</dbReference>
<dbReference type="PANTHER" id="PTHR43779">
    <property type="entry name" value="DIOXYGENASE RV0097-RELATED"/>
    <property type="match status" value="1"/>
</dbReference>
<dbReference type="PANTHER" id="PTHR43779:SF2">
    <property type="entry name" value="ALPHA-KETOGLUTARATE-DEPENDENT XANTHINE DIOXYGENASE XAN1"/>
    <property type="match status" value="1"/>
</dbReference>
<gene>
    <name evidence="8" type="ORF">K443DRAFT_97245</name>
</gene>
<evidence type="ECO:0000256" key="1">
    <source>
        <dbReference type="ARBA" id="ARBA00001954"/>
    </source>
</evidence>
<dbReference type="InterPro" id="IPR003819">
    <property type="entry name" value="TauD/TfdA-like"/>
</dbReference>
<evidence type="ECO:0000256" key="2">
    <source>
        <dbReference type="ARBA" id="ARBA00005896"/>
    </source>
</evidence>
<accession>A0A0C9XL01</accession>
<keyword evidence="6" id="KW-0408">Iron</keyword>
<evidence type="ECO:0000313" key="8">
    <source>
        <dbReference type="EMBL" id="KIK02214.1"/>
    </source>
</evidence>
<evidence type="ECO:0000256" key="3">
    <source>
        <dbReference type="ARBA" id="ARBA00022723"/>
    </source>
</evidence>
<name>A0A0C9XL01_9AGAR</name>
<dbReference type="InterPro" id="IPR042098">
    <property type="entry name" value="TauD-like_sf"/>
</dbReference>
<organism evidence="8 9">
    <name type="scientific">Laccaria amethystina LaAM-08-1</name>
    <dbReference type="NCBI Taxonomy" id="1095629"/>
    <lineage>
        <taxon>Eukaryota</taxon>
        <taxon>Fungi</taxon>
        <taxon>Dikarya</taxon>
        <taxon>Basidiomycota</taxon>
        <taxon>Agaricomycotina</taxon>
        <taxon>Agaricomycetes</taxon>
        <taxon>Agaricomycetidae</taxon>
        <taxon>Agaricales</taxon>
        <taxon>Agaricineae</taxon>
        <taxon>Hydnangiaceae</taxon>
        <taxon>Laccaria</taxon>
    </lineage>
</organism>
<dbReference type="GO" id="GO:0051213">
    <property type="term" value="F:dioxygenase activity"/>
    <property type="evidence" value="ECO:0007669"/>
    <property type="project" value="UniProtKB-KW"/>
</dbReference>